<protein>
    <submittedName>
        <fullName evidence="2">Uncharacterized protein</fullName>
    </submittedName>
</protein>
<proteinExistence type="predicted"/>
<dbReference type="KEGG" id="avp:AVENP_0701"/>
<dbReference type="RefSeq" id="WP_172664200.1">
    <property type="nucleotide sequence ID" value="NZ_CP053840.1"/>
</dbReference>
<name>A0AAE7B731_9BACT</name>
<sequence length="54" mass="6351">MLSFLYERYLFIKRGYIQRKSILSKINKDEPSKCVGDELEDDFDTSSESRTVAK</sequence>
<dbReference type="AlphaFoldDB" id="A0AAE7B731"/>
<gene>
    <name evidence="2" type="ORF">AVENP_0701</name>
</gene>
<dbReference type="Proteomes" id="UP000503482">
    <property type="component" value="Chromosome"/>
</dbReference>
<feature type="region of interest" description="Disordered" evidence="1">
    <location>
        <begin position="30"/>
        <end position="54"/>
    </location>
</feature>
<reference evidence="2 3" key="1">
    <citation type="submission" date="2020-05" db="EMBL/GenBank/DDBJ databases">
        <title>Complete genome sequencing of Campylobacter and Arcobacter type strains.</title>
        <authorList>
            <person name="Miller W.G."/>
            <person name="Yee E."/>
        </authorList>
    </citation>
    <scope>NUCLEOTIDE SEQUENCE [LARGE SCALE GENOMIC DNA]</scope>
    <source>
        <strain evidence="2 3">LMG 26156</strain>
    </source>
</reference>
<accession>A0AAE7B731</accession>
<evidence type="ECO:0000313" key="2">
    <source>
        <dbReference type="EMBL" id="QKF66271.1"/>
    </source>
</evidence>
<evidence type="ECO:0000313" key="3">
    <source>
        <dbReference type="Proteomes" id="UP000503482"/>
    </source>
</evidence>
<evidence type="ECO:0000256" key="1">
    <source>
        <dbReference type="SAM" id="MobiDB-lite"/>
    </source>
</evidence>
<keyword evidence="3" id="KW-1185">Reference proteome</keyword>
<organism evidence="2 3">
    <name type="scientific">Arcobacter venerupis</name>
    <dbReference type="NCBI Taxonomy" id="1054033"/>
    <lineage>
        <taxon>Bacteria</taxon>
        <taxon>Pseudomonadati</taxon>
        <taxon>Campylobacterota</taxon>
        <taxon>Epsilonproteobacteria</taxon>
        <taxon>Campylobacterales</taxon>
        <taxon>Arcobacteraceae</taxon>
        <taxon>Arcobacter</taxon>
    </lineage>
</organism>
<dbReference type="EMBL" id="CP053840">
    <property type="protein sequence ID" value="QKF66271.1"/>
    <property type="molecule type" value="Genomic_DNA"/>
</dbReference>